<dbReference type="CDD" id="cd00590">
    <property type="entry name" value="RRM_SF"/>
    <property type="match status" value="1"/>
</dbReference>
<dbReference type="InterPro" id="IPR018222">
    <property type="entry name" value="Nuclear_transport_factor_2_euk"/>
</dbReference>
<dbReference type="PROSITE" id="PS50102">
    <property type="entry name" value="RRM"/>
    <property type="match status" value="1"/>
</dbReference>
<dbReference type="STRING" id="1296120.A0A1B9GWM5"/>
<feature type="compositionally biased region" description="Gly residues" evidence="3">
    <location>
        <begin position="503"/>
        <end position="515"/>
    </location>
</feature>
<feature type="compositionally biased region" description="Acidic residues" evidence="3">
    <location>
        <begin position="163"/>
        <end position="172"/>
    </location>
</feature>
<feature type="domain" description="RRM" evidence="4">
    <location>
        <begin position="426"/>
        <end position="495"/>
    </location>
</feature>
<dbReference type="PANTHER" id="PTHR10693:SF20">
    <property type="entry name" value="AT27578P"/>
    <property type="match status" value="1"/>
</dbReference>
<protein>
    <submittedName>
        <fullName evidence="6">RAN protein binding protein</fullName>
    </submittedName>
</protein>
<dbReference type="FunFam" id="3.10.450.50:FF:000003">
    <property type="entry name" value="Nuclear transport factor 2 family protein"/>
    <property type="match status" value="1"/>
</dbReference>
<dbReference type="CDD" id="cd00780">
    <property type="entry name" value="NTF2"/>
    <property type="match status" value="1"/>
</dbReference>
<dbReference type="Proteomes" id="UP000092666">
    <property type="component" value="Unassembled WGS sequence"/>
</dbReference>
<evidence type="ECO:0000313" key="6">
    <source>
        <dbReference type="EMBL" id="OCF35440.1"/>
    </source>
</evidence>
<dbReference type="InterPro" id="IPR002075">
    <property type="entry name" value="NTF2_dom"/>
</dbReference>
<evidence type="ECO:0000256" key="1">
    <source>
        <dbReference type="ARBA" id="ARBA00022884"/>
    </source>
</evidence>
<sequence length="570" mass="58777">MATPTSQANGHADASASASIPSTTTPAAGSAQTSKIQPNDVGWQFVPQYYNFVNKQPHRLHCFYNKRSTFIHGEEGEESQIALGQQEIHDRITAIGYDECKVYIHSIDSQSSANGGIIILVIGEMSNKDSPWRKFTQTFFLAEQPNGYFVLNDIFRYLKEDVDEKEDVEEEQQQQQPQAPEQAASVAVAEQAAAPAAPAKAPEPQPAVEVSTPTEQVTQEPAKAPEPEPEPVSAPAEVVKDAVPEEAQVASVPDMDVAPAEPAPAIEEPVTSAPAAAKETPAPAPAPAAAPAAPAAKPAASPAPAAAAPKTNGSALSAPTPAAAPAQPAAPPKPKTWASLAASGKAWSSAVVSNQAASSSPAPFAAAAAPKKEETPAPAAAAPSASTSTEGKHQFYVNATRVNTPHCFVKLPNWSLENQGPTGEVLSENEVKNIAARFGDVKKVEIVKAKACAFVEFARVDSARKAIIASLPASQGGEDGVKFDGGRLNFETRKEKDERRPKGGAGGQSGAGGQAGPRASEGGRPRVGGQGQGQPNGGERGGQGGARGGRGPRGRGGQGNQGDRVSSAAK</sequence>
<dbReference type="Pfam" id="PF00076">
    <property type="entry name" value="RRM_1"/>
    <property type="match status" value="1"/>
</dbReference>
<dbReference type="InterPro" id="IPR000504">
    <property type="entry name" value="RRM_dom"/>
</dbReference>
<gene>
    <name evidence="6" type="ORF">I316_02992</name>
</gene>
<dbReference type="GO" id="GO:0003729">
    <property type="term" value="F:mRNA binding"/>
    <property type="evidence" value="ECO:0007669"/>
    <property type="project" value="TreeGrafter"/>
</dbReference>
<organism evidence="6 7">
    <name type="scientific">Kwoniella heveanensis BCC8398</name>
    <dbReference type="NCBI Taxonomy" id="1296120"/>
    <lineage>
        <taxon>Eukaryota</taxon>
        <taxon>Fungi</taxon>
        <taxon>Dikarya</taxon>
        <taxon>Basidiomycota</taxon>
        <taxon>Agaricomycotina</taxon>
        <taxon>Tremellomycetes</taxon>
        <taxon>Tremellales</taxon>
        <taxon>Cryptococcaceae</taxon>
        <taxon>Kwoniella</taxon>
    </lineage>
</organism>
<feature type="compositionally biased region" description="Gly residues" evidence="3">
    <location>
        <begin position="525"/>
        <end position="560"/>
    </location>
</feature>
<feature type="compositionally biased region" description="Low complexity" evidence="3">
    <location>
        <begin position="376"/>
        <end position="389"/>
    </location>
</feature>
<feature type="compositionally biased region" description="Low complexity" evidence="3">
    <location>
        <begin position="14"/>
        <end position="34"/>
    </location>
</feature>
<dbReference type="PROSITE" id="PS50177">
    <property type="entry name" value="NTF2_DOMAIN"/>
    <property type="match status" value="1"/>
</dbReference>
<evidence type="ECO:0000256" key="2">
    <source>
        <dbReference type="PROSITE-ProRule" id="PRU00176"/>
    </source>
</evidence>
<dbReference type="Gene3D" id="3.30.70.330">
    <property type="match status" value="1"/>
</dbReference>
<dbReference type="SMART" id="SM00360">
    <property type="entry name" value="RRM"/>
    <property type="match status" value="1"/>
</dbReference>
<evidence type="ECO:0000259" key="4">
    <source>
        <dbReference type="PROSITE" id="PS50102"/>
    </source>
</evidence>
<feature type="region of interest" description="Disordered" evidence="3">
    <location>
        <begin position="364"/>
        <end position="390"/>
    </location>
</feature>
<name>A0A1B9GWM5_9TREE</name>
<reference evidence="7" key="2">
    <citation type="submission" date="2013-12" db="EMBL/GenBank/DDBJ databases">
        <title>Evolution of pathogenesis and genome organization in the Tremellales.</title>
        <authorList>
            <person name="Cuomo C."/>
            <person name="Litvintseva A."/>
            <person name="Heitman J."/>
            <person name="Chen Y."/>
            <person name="Sun S."/>
            <person name="Springer D."/>
            <person name="Dromer F."/>
            <person name="Young S."/>
            <person name="Zeng Q."/>
            <person name="Chapman S."/>
            <person name="Gujja S."/>
            <person name="Saif S."/>
            <person name="Birren B."/>
        </authorList>
    </citation>
    <scope>NUCLEOTIDE SEQUENCE [LARGE SCALE GENOMIC DNA]</scope>
    <source>
        <strain evidence="7">BCC8398</strain>
    </source>
</reference>
<dbReference type="OrthoDB" id="339151at2759"/>
<dbReference type="EMBL" id="KI669499">
    <property type="protein sequence ID" value="OCF35440.1"/>
    <property type="molecule type" value="Genomic_DNA"/>
</dbReference>
<dbReference type="InterPro" id="IPR039539">
    <property type="entry name" value="Ras_GTPase_bind_prot"/>
</dbReference>
<feature type="compositionally biased region" description="Low complexity" evidence="3">
    <location>
        <begin position="318"/>
        <end position="327"/>
    </location>
</feature>
<dbReference type="GO" id="GO:1990904">
    <property type="term" value="C:ribonucleoprotein complex"/>
    <property type="evidence" value="ECO:0007669"/>
    <property type="project" value="TreeGrafter"/>
</dbReference>
<dbReference type="InterPro" id="IPR032710">
    <property type="entry name" value="NTF2-like_dom_sf"/>
</dbReference>
<dbReference type="GO" id="GO:0034517">
    <property type="term" value="P:ribophagy"/>
    <property type="evidence" value="ECO:0007669"/>
    <property type="project" value="TreeGrafter"/>
</dbReference>
<dbReference type="SUPFAM" id="SSF54928">
    <property type="entry name" value="RNA-binding domain, RBD"/>
    <property type="match status" value="1"/>
</dbReference>
<dbReference type="GO" id="GO:0016579">
    <property type="term" value="P:protein deubiquitination"/>
    <property type="evidence" value="ECO:0007669"/>
    <property type="project" value="TreeGrafter"/>
</dbReference>
<dbReference type="GO" id="GO:0005829">
    <property type="term" value="C:cytosol"/>
    <property type="evidence" value="ECO:0007669"/>
    <property type="project" value="TreeGrafter"/>
</dbReference>
<accession>A0A1B9GWM5</accession>
<dbReference type="PANTHER" id="PTHR10693">
    <property type="entry name" value="RAS GTPASE-ACTIVATING PROTEIN-BINDING PROTEIN"/>
    <property type="match status" value="1"/>
</dbReference>
<dbReference type="GO" id="GO:1990861">
    <property type="term" value="C:Ubp3-Bre5 deubiquitination complex"/>
    <property type="evidence" value="ECO:0007669"/>
    <property type="project" value="TreeGrafter"/>
</dbReference>
<feature type="region of interest" description="Disordered" evidence="3">
    <location>
        <begin position="163"/>
        <end position="337"/>
    </location>
</feature>
<reference evidence="6 7" key="1">
    <citation type="submission" date="2013-07" db="EMBL/GenBank/DDBJ databases">
        <title>The Genome Sequence of Cryptococcus heveanensis BCC8398.</title>
        <authorList>
            <consortium name="The Broad Institute Genome Sequencing Platform"/>
            <person name="Cuomo C."/>
            <person name="Litvintseva A."/>
            <person name="Chen Y."/>
            <person name="Heitman J."/>
            <person name="Sun S."/>
            <person name="Springer D."/>
            <person name="Dromer F."/>
            <person name="Young S.K."/>
            <person name="Zeng Q."/>
            <person name="Gargeya S."/>
            <person name="Fitzgerald M."/>
            <person name="Abouelleil A."/>
            <person name="Alvarado L."/>
            <person name="Berlin A.M."/>
            <person name="Chapman S.B."/>
            <person name="Dewar J."/>
            <person name="Goldberg J."/>
            <person name="Griggs A."/>
            <person name="Gujja S."/>
            <person name="Hansen M."/>
            <person name="Howarth C."/>
            <person name="Imamovic A."/>
            <person name="Larimer J."/>
            <person name="McCowan C."/>
            <person name="Murphy C."/>
            <person name="Pearson M."/>
            <person name="Priest M."/>
            <person name="Roberts A."/>
            <person name="Saif S."/>
            <person name="Shea T."/>
            <person name="Sykes S."/>
            <person name="Wortman J."/>
            <person name="Nusbaum C."/>
            <person name="Birren B."/>
        </authorList>
    </citation>
    <scope>NUCLEOTIDE SEQUENCE [LARGE SCALE GENOMIC DNA]</scope>
    <source>
        <strain evidence="6 7">BCC8398</strain>
    </source>
</reference>
<dbReference type="InterPro" id="IPR035979">
    <property type="entry name" value="RBD_domain_sf"/>
</dbReference>
<feature type="compositionally biased region" description="Basic and acidic residues" evidence="3">
    <location>
        <begin position="479"/>
        <end position="501"/>
    </location>
</feature>
<feature type="domain" description="NTF2" evidence="5">
    <location>
        <begin position="41"/>
        <end position="157"/>
    </location>
</feature>
<dbReference type="SUPFAM" id="SSF54427">
    <property type="entry name" value="NTF2-like"/>
    <property type="match status" value="1"/>
</dbReference>
<feature type="compositionally biased region" description="Low complexity" evidence="3">
    <location>
        <begin position="173"/>
        <end position="210"/>
    </location>
</feature>
<dbReference type="Gene3D" id="3.10.450.50">
    <property type="match status" value="1"/>
</dbReference>
<evidence type="ECO:0000313" key="7">
    <source>
        <dbReference type="Proteomes" id="UP000092666"/>
    </source>
</evidence>
<proteinExistence type="predicted"/>
<feature type="compositionally biased region" description="Low complexity" evidence="3">
    <location>
        <begin position="289"/>
        <end position="310"/>
    </location>
</feature>
<dbReference type="Pfam" id="PF02136">
    <property type="entry name" value="NTF2"/>
    <property type="match status" value="1"/>
</dbReference>
<feature type="region of interest" description="Disordered" evidence="3">
    <location>
        <begin position="1"/>
        <end position="34"/>
    </location>
</feature>
<evidence type="ECO:0000259" key="5">
    <source>
        <dbReference type="PROSITE" id="PS50177"/>
    </source>
</evidence>
<dbReference type="InterPro" id="IPR012677">
    <property type="entry name" value="Nucleotide-bd_a/b_plait_sf"/>
</dbReference>
<feature type="region of interest" description="Disordered" evidence="3">
    <location>
        <begin position="474"/>
        <end position="570"/>
    </location>
</feature>
<feature type="compositionally biased region" description="Low complexity" evidence="3">
    <location>
        <begin position="258"/>
        <end position="281"/>
    </location>
</feature>
<dbReference type="AlphaFoldDB" id="A0A1B9GWM5"/>
<evidence type="ECO:0000256" key="3">
    <source>
        <dbReference type="SAM" id="MobiDB-lite"/>
    </source>
</evidence>
<keyword evidence="7" id="KW-1185">Reference proteome</keyword>
<keyword evidence="1 2" id="KW-0694">RNA-binding</keyword>